<evidence type="ECO:0000313" key="6">
    <source>
        <dbReference type="Proteomes" id="UP000593594"/>
    </source>
</evidence>
<dbReference type="PANTHER" id="PTHR30154">
    <property type="entry name" value="LEUCINE-RESPONSIVE REGULATORY PROTEIN"/>
    <property type="match status" value="1"/>
</dbReference>
<feature type="domain" description="HTH asnC-type" evidence="4">
    <location>
        <begin position="3"/>
        <end position="66"/>
    </location>
</feature>
<protein>
    <submittedName>
        <fullName evidence="5">Lrp/AsnC family transcriptional regulator</fullName>
    </submittedName>
</protein>
<evidence type="ECO:0000256" key="2">
    <source>
        <dbReference type="ARBA" id="ARBA00023125"/>
    </source>
</evidence>
<keyword evidence="1" id="KW-0805">Transcription regulation</keyword>
<dbReference type="GO" id="GO:0043565">
    <property type="term" value="F:sequence-specific DNA binding"/>
    <property type="evidence" value="ECO:0007669"/>
    <property type="project" value="InterPro"/>
</dbReference>
<dbReference type="SUPFAM" id="SSF54909">
    <property type="entry name" value="Dimeric alpha+beta barrel"/>
    <property type="match status" value="1"/>
</dbReference>
<dbReference type="SMART" id="SM00344">
    <property type="entry name" value="HTH_ASNC"/>
    <property type="match status" value="1"/>
</dbReference>
<keyword evidence="2" id="KW-0238">DNA-binding</keyword>
<sequence length="156" mass="16800">MVITDKDEELISLLKSNAREPVSSLARKMGVSRSTVQDRLRRLEERGIIAGYALKIGAGFEMSGLRAFVTISAEPGRAVEVAQRLGRFVQVESIHTVSGKFDMVALVRTRSAEDMDRVLDDIGLIAGVTRTESAVILSTKLDRRVAGDGLAGVASA</sequence>
<evidence type="ECO:0000259" key="4">
    <source>
        <dbReference type="PROSITE" id="PS50956"/>
    </source>
</evidence>
<proteinExistence type="predicted"/>
<dbReference type="Gene3D" id="1.10.10.10">
    <property type="entry name" value="Winged helix-like DNA-binding domain superfamily/Winged helix DNA-binding domain"/>
    <property type="match status" value="1"/>
</dbReference>
<keyword evidence="6" id="KW-1185">Reference proteome</keyword>
<dbReference type="SUPFAM" id="SSF46785">
    <property type="entry name" value="Winged helix' DNA-binding domain"/>
    <property type="match status" value="1"/>
</dbReference>
<dbReference type="Proteomes" id="UP000593594">
    <property type="component" value="Chromosome"/>
</dbReference>
<name>A0A7S8HAA9_9HYPH</name>
<dbReference type="InterPro" id="IPR036390">
    <property type="entry name" value="WH_DNA-bd_sf"/>
</dbReference>
<dbReference type="GO" id="GO:0005829">
    <property type="term" value="C:cytosol"/>
    <property type="evidence" value="ECO:0007669"/>
    <property type="project" value="TreeGrafter"/>
</dbReference>
<dbReference type="AlphaFoldDB" id="A0A7S8HAA9"/>
<dbReference type="PRINTS" id="PR00033">
    <property type="entry name" value="HTHASNC"/>
</dbReference>
<reference evidence="5 6" key="1">
    <citation type="submission" date="2020-06" db="EMBL/GenBank/DDBJ databases">
        <title>Genome sequence of 2 isolates from Red Sea Mangroves.</title>
        <authorList>
            <person name="Sefrji F."/>
            <person name="Michoud G."/>
            <person name="Merlino G."/>
            <person name="Daffonchio D."/>
        </authorList>
    </citation>
    <scope>NUCLEOTIDE SEQUENCE [LARGE SCALE GENOMIC DNA]</scope>
    <source>
        <strain evidence="5 6">R1DC25</strain>
    </source>
</reference>
<accession>A0A7S8HAA9</accession>
<dbReference type="EMBL" id="CP058214">
    <property type="protein sequence ID" value="QPC41367.1"/>
    <property type="molecule type" value="Genomic_DNA"/>
</dbReference>
<dbReference type="KEGG" id="kmn:HW532_00580"/>
<dbReference type="GO" id="GO:0043200">
    <property type="term" value="P:response to amino acid"/>
    <property type="evidence" value="ECO:0007669"/>
    <property type="project" value="TreeGrafter"/>
</dbReference>
<gene>
    <name evidence="5" type="ORF">HW532_00580</name>
</gene>
<dbReference type="InterPro" id="IPR011008">
    <property type="entry name" value="Dimeric_a/b-barrel"/>
</dbReference>
<dbReference type="PROSITE" id="PS50956">
    <property type="entry name" value="HTH_ASNC_2"/>
    <property type="match status" value="1"/>
</dbReference>
<dbReference type="Gene3D" id="3.30.70.920">
    <property type="match status" value="1"/>
</dbReference>
<evidence type="ECO:0000256" key="3">
    <source>
        <dbReference type="ARBA" id="ARBA00023163"/>
    </source>
</evidence>
<dbReference type="RefSeq" id="WP_213162585.1">
    <property type="nucleotide sequence ID" value="NZ_CP058214.1"/>
</dbReference>
<keyword evidence="3" id="KW-0804">Transcription</keyword>
<dbReference type="InterPro" id="IPR019888">
    <property type="entry name" value="Tscrpt_reg_AsnC-like"/>
</dbReference>
<dbReference type="Pfam" id="PF01037">
    <property type="entry name" value="AsnC_trans_reg"/>
    <property type="match status" value="1"/>
</dbReference>
<evidence type="ECO:0000313" key="5">
    <source>
        <dbReference type="EMBL" id="QPC41367.1"/>
    </source>
</evidence>
<evidence type="ECO:0000256" key="1">
    <source>
        <dbReference type="ARBA" id="ARBA00023015"/>
    </source>
</evidence>
<dbReference type="InterPro" id="IPR019887">
    <property type="entry name" value="Tscrpt_reg_AsnC/Lrp_C"/>
</dbReference>
<dbReference type="InterPro" id="IPR036388">
    <property type="entry name" value="WH-like_DNA-bd_sf"/>
</dbReference>
<organism evidence="5 6">
    <name type="scientific">Kaustia mangrovi</name>
    <dbReference type="NCBI Taxonomy" id="2593653"/>
    <lineage>
        <taxon>Bacteria</taxon>
        <taxon>Pseudomonadati</taxon>
        <taxon>Pseudomonadota</taxon>
        <taxon>Alphaproteobacteria</taxon>
        <taxon>Hyphomicrobiales</taxon>
        <taxon>Parvibaculaceae</taxon>
        <taxon>Kaustia</taxon>
    </lineage>
</organism>
<dbReference type="PANTHER" id="PTHR30154:SF53">
    <property type="entry name" value="HTH-TYPE TRANSCRIPTIONAL REGULATOR LRPC"/>
    <property type="match status" value="1"/>
</dbReference>
<dbReference type="InterPro" id="IPR000485">
    <property type="entry name" value="AsnC-type_HTH_dom"/>
</dbReference>
<dbReference type="Pfam" id="PF13404">
    <property type="entry name" value="HTH_AsnC-type"/>
    <property type="match status" value="1"/>
</dbReference>